<dbReference type="Pfam" id="PF00515">
    <property type="entry name" value="TPR_1"/>
    <property type="match status" value="1"/>
</dbReference>
<dbReference type="GO" id="GO:0035556">
    <property type="term" value="P:intracellular signal transduction"/>
    <property type="evidence" value="ECO:0007669"/>
    <property type="project" value="InterPro"/>
</dbReference>
<evidence type="ECO:0000256" key="2">
    <source>
        <dbReference type="ARBA" id="ARBA00022840"/>
    </source>
</evidence>
<dbReference type="Gene3D" id="3.40.50.300">
    <property type="entry name" value="P-loop containing nucleotide triphosphate hydrolases"/>
    <property type="match status" value="1"/>
</dbReference>
<sequence>MAESIGEWLSSLGLEEYTARFSEQRITVDILRELSEADLEKLGIPLGDRKRLLRAIASAPPPAATPPAPEPPPDASPPAVEAPTVPGGFSDVTASGHLRHLTVVFIDLVGSTALSAELDLEDYKNLIRRYHDVCAQIVAGHGGYVAHFAGDGVLAYFGYPTAQEDDPERAALAALATLREVPMIAPERAEPLAARVGIATGEVLIGGLVYEGLETIRAAVGEIPNLAARLQALAEPGTVIVSAETRRLLGNAFVCDDAGRHPLKGFREPIQTYRLREVRSAAARFEARQRGTRTFFVNREEELGQLRRRWARAVEGHGNVVLLSGEPGIGKSRLARELADRAASEPHLRLMYQCSAHYTESPLYPVAAHLEFAARFRAGDGPEEKLRKLSALLAEPPCSATELTLFARLLGLPHETAAPSLAGLTAQQVRNATIEALVGRLFKLAERRPVLVLFEDLHWIDPTTQELLDLLVERVDGHRVLMICTFRQEFMSSWSGLPNVTRIEINRLGPKESAAIVTNLLKGHGLEHTPLEAIVSKTDGVPLFIEELTKAALDAAEGDGGQDGARGAATDPLSLPATLRDSLMARIDRLPLADKVMPVGAAIGRTFSHRAVSIVTGLPAEVLNEALRMLVSADLLSQHGVPPDARYTFKHALVQDIAYESMLKSRRRALHGRIAEVLEEHFPDLVERRPEMAAQHCSKAGQPRRAIELWEQAARAAIARSANSEAIAHLTAALRENASDTDAARLVATETRLREALCIALEARGWGSEDITDNLDRLHDLVAEHGDEAKLFTILHGLCGEHLIAGRAELAYDFAQKMMALTGHVADPACPVLGQHNLGMCCFMLGRFEAAIEHFDEAIRLRSEVPLSALAHYYVADPEVVDNAMRAWALALMCDEDPSAGVRAREAVARSRALSERAGHDFSSAYGFSILASVEQSLGDANAALELATRARQLSRRDGFTYWEAWSQIVFGWAMTMTGDRSLGIERLRAGLEKYRATGSRQILGYGQALLADALLKDMRHTEAMAALEAMDEAHAGISVRFYDRRIEAIRRALADAPEAGDAEFER</sequence>
<dbReference type="PROSITE" id="PS50005">
    <property type="entry name" value="TPR"/>
    <property type="match status" value="1"/>
</dbReference>
<dbReference type="PANTHER" id="PTHR16305:SF28">
    <property type="entry name" value="GUANYLATE CYCLASE DOMAIN-CONTAINING PROTEIN"/>
    <property type="match status" value="1"/>
</dbReference>
<dbReference type="Gene3D" id="3.30.70.1230">
    <property type="entry name" value="Nucleotide cyclase"/>
    <property type="match status" value="1"/>
</dbReference>
<dbReference type="EMBL" id="JAEHHL010000001">
    <property type="protein sequence ID" value="MBK0398520.1"/>
    <property type="molecule type" value="Genomic_DNA"/>
</dbReference>
<keyword evidence="1" id="KW-0547">Nucleotide-binding</keyword>
<dbReference type="InterPro" id="IPR041664">
    <property type="entry name" value="AAA_16"/>
</dbReference>
<evidence type="ECO:0000256" key="4">
    <source>
        <dbReference type="SAM" id="MobiDB-lite"/>
    </source>
</evidence>
<dbReference type="InterPro" id="IPR027417">
    <property type="entry name" value="P-loop_NTPase"/>
</dbReference>
<dbReference type="InterPro" id="IPR029787">
    <property type="entry name" value="Nucleotide_cyclase"/>
</dbReference>
<dbReference type="PROSITE" id="PS50105">
    <property type="entry name" value="SAM_DOMAIN"/>
    <property type="match status" value="1"/>
</dbReference>
<dbReference type="SMART" id="SM00044">
    <property type="entry name" value="CYCc"/>
    <property type="match status" value="1"/>
</dbReference>
<dbReference type="Pfam" id="PF00211">
    <property type="entry name" value="Guanylate_cyc"/>
    <property type="match status" value="1"/>
</dbReference>
<dbReference type="SUPFAM" id="SSF52540">
    <property type="entry name" value="P-loop containing nucleoside triphosphate hydrolases"/>
    <property type="match status" value="1"/>
</dbReference>
<keyword evidence="3" id="KW-0802">TPR repeat</keyword>
<evidence type="ECO:0000259" key="6">
    <source>
        <dbReference type="PROSITE" id="PS50125"/>
    </source>
</evidence>
<dbReference type="GO" id="GO:0009190">
    <property type="term" value="P:cyclic nucleotide biosynthetic process"/>
    <property type="evidence" value="ECO:0007669"/>
    <property type="project" value="InterPro"/>
</dbReference>
<protein>
    <submittedName>
        <fullName evidence="7">AAA family ATPase</fullName>
    </submittedName>
</protein>
<dbReference type="Gene3D" id="1.10.150.50">
    <property type="entry name" value="Transcription Factor, Ets-1"/>
    <property type="match status" value="1"/>
</dbReference>
<feature type="repeat" description="TPR" evidence="3">
    <location>
        <begin position="832"/>
        <end position="865"/>
    </location>
</feature>
<dbReference type="CDD" id="cd07302">
    <property type="entry name" value="CHD"/>
    <property type="match status" value="1"/>
</dbReference>
<feature type="region of interest" description="Disordered" evidence="4">
    <location>
        <begin position="59"/>
        <end position="87"/>
    </location>
</feature>
<dbReference type="GO" id="GO:0004016">
    <property type="term" value="F:adenylate cyclase activity"/>
    <property type="evidence" value="ECO:0007669"/>
    <property type="project" value="TreeGrafter"/>
</dbReference>
<keyword evidence="2" id="KW-0067">ATP-binding</keyword>
<dbReference type="PANTHER" id="PTHR16305">
    <property type="entry name" value="TESTICULAR SOLUBLE ADENYLYL CYCLASE"/>
    <property type="match status" value="1"/>
</dbReference>
<dbReference type="Pfam" id="PF13191">
    <property type="entry name" value="AAA_16"/>
    <property type="match status" value="1"/>
</dbReference>
<evidence type="ECO:0000313" key="8">
    <source>
        <dbReference type="Proteomes" id="UP000655420"/>
    </source>
</evidence>
<evidence type="ECO:0000256" key="3">
    <source>
        <dbReference type="PROSITE-ProRule" id="PRU00339"/>
    </source>
</evidence>
<dbReference type="SMART" id="SM00028">
    <property type="entry name" value="TPR"/>
    <property type="match status" value="3"/>
</dbReference>
<dbReference type="SUPFAM" id="SSF55073">
    <property type="entry name" value="Nucleotide cyclase"/>
    <property type="match status" value="1"/>
</dbReference>
<feature type="domain" description="SAM" evidence="5">
    <location>
        <begin position="1"/>
        <end position="44"/>
    </location>
</feature>
<proteinExistence type="predicted"/>
<comment type="caution">
    <text evidence="7">The sequence shown here is derived from an EMBL/GenBank/DDBJ whole genome shotgun (WGS) entry which is preliminary data.</text>
</comment>
<dbReference type="RefSeq" id="WP_200607685.1">
    <property type="nucleotide sequence ID" value="NZ_JAEHHL010000001.1"/>
</dbReference>
<reference evidence="7" key="1">
    <citation type="submission" date="2020-12" db="EMBL/GenBank/DDBJ databases">
        <title>Bacterial taxonomy.</title>
        <authorList>
            <person name="Pan X."/>
        </authorList>
    </citation>
    <scope>NUCLEOTIDE SEQUENCE</scope>
    <source>
        <strain evidence="7">M0105</strain>
    </source>
</reference>
<keyword evidence="8" id="KW-1185">Reference proteome</keyword>
<organism evidence="7 8">
    <name type="scientific">Thermohalobaculum xanthum</name>
    <dbReference type="NCBI Taxonomy" id="2753746"/>
    <lineage>
        <taxon>Bacteria</taxon>
        <taxon>Pseudomonadati</taxon>
        <taxon>Pseudomonadota</taxon>
        <taxon>Alphaproteobacteria</taxon>
        <taxon>Rhodobacterales</taxon>
        <taxon>Paracoccaceae</taxon>
        <taxon>Thermohalobaculum</taxon>
    </lineage>
</organism>
<dbReference type="InterPro" id="IPR001660">
    <property type="entry name" value="SAM"/>
</dbReference>
<dbReference type="InterPro" id="IPR001054">
    <property type="entry name" value="A/G_cyclase"/>
</dbReference>
<feature type="compositionally biased region" description="Pro residues" evidence="4">
    <location>
        <begin position="59"/>
        <end position="76"/>
    </location>
</feature>
<gene>
    <name evidence="7" type="ORF">H0I76_04915</name>
</gene>
<name>A0A8J7M6B3_9RHOB</name>
<dbReference type="GO" id="GO:0005737">
    <property type="term" value="C:cytoplasm"/>
    <property type="evidence" value="ECO:0007669"/>
    <property type="project" value="TreeGrafter"/>
</dbReference>
<dbReference type="Pfam" id="PF00536">
    <property type="entry name" value="SAM_1"/>
    <property type="match status" value="1"/>
</dbReference>
<dbReference type="InterPro" id="IPR019734">
    <property type="entry name" value="TPR_rpt"/>
</dbReference>
<dbReference type="Proteomes" id="UP000655420">
    <property type="component" value="Unassembled WGS sequence"/>
</dbReference>
<dbReference type="SUPFAM" id="SSF48452">
    <property type="entry name" value="TPR-like"/>
    <property type="match status" value="2"/>
</dbReference>
<evidence type="ECO:0000259" key="5">
    <source>
        <dbReference type="PROSITE" id="PS50105"/>
    </source>
</evidence>
<evidence type="ECO:0000256" key="1">
    <source>
        <dbReference type="ARBA" id="ARBA00022741"/>
    </source>
</evidence>
<dbReference type="InterPro" id="IPR013761">
    <property type="entry name" value="SAM/pointed_sf"/>
</dbReference>
<evidence type="ECO:0000313" key="7">
    <source>
        <dbReference type="EMBL" id="MBK0398520.1"/>
    </source>
</evidence>
<accession>A0A8J7M6B3</accession>
<dbReference type="AlphaFoldDB" id="A0A8J7M6B3"/>
<dbReference type="GO" id="GO:0005524">
    <property type="term" value="F:ATP binding"/>
    <property type="evidence" value="ECO:0007669"/>
    <property type="project" value="UniProtKB-KW"/>
</dbReference>
<dbReference type="InterPro" id="IPR011990">
    <property type="entry name" value="TPR-like_helical_dom_sf"/>
</dbReference>
<dbReference type="SMART" id="SM00454">
    <property type="entry name" value="SAM"/>
    <property type="match status" value="1"/>
</dbReference>
<dbReference type="SUPFAM" id="SSF47769">
    <property type="entry name" value="SAM/Pointed domain"/>
    <property type="match status" value="1"/>
</dbReference>
<feature type="domain" description="Guanylate cyclase" evidence="6">
    <location>
        <begin position="102"/>
        <end position="231"/>
    </location>
</feature>
<dbReference type="PROSITE" id="PS50125">
    <property type="entry name" value="GUANYLATE_CYCLASE_2"/>
    <property type="match status" value="1"/>
</dbReference>
<dbReference type="CDD" id="cd09487">
    <property type="entry name" value="SAM_superfamily"/>
    <property type="match status" value="1"/>
</dbReference>
<dbReference type="Gene3D" id="1.25.40.10">
    <property type="entry name" value="Tetratricopeptide repeat domain"/>
    <property type="match status" value="1"/>
</dbReference>